<sequence length="521" mass="58961">MLGIISDYLRQEGLFTSVMTLEDELNTKMNERHNRINQIKKMKKSILEGDWVEVERLLTREIFKNNRDFTYSVYKQIYLELLEKQEYQKAFTYLTKRLKHLGGRVDDSEEFRDLCYLLTSKSVQDSHHFKNWDGAKGNSRGLLIEKFSSLFEMEHHQHLGTSTVEGGRMLELLRQASAHQIDSSVYKPTIPPKINTINDDFRCFVLPNKILRNFEGHTAPVKCVGILDRQLPLYVSGSNDSTIKLWSHHTGECISTLRGHSDRIWDVCTSTNGQMFASASGDSTAKLWHVRADGAECFKTFQHQGDVYSVDFHPDQRHIVTAGFDKVARMYDIQTETLKKVFTGHESAITKAVCSPQGNTLVTGSKDGTIKFWDIVSGVCLRTITSHLGEVTSVSVNASGVHLLSSSKDNSNRMWDLRSGKLVKRMTGHQNTSKNFIGCNFGSNELVVTGGSEDGKIYIWDVVSAKLVQKLKGHGGIVYNAKWNQAQSILASCSADGSIKSWMYDKESPLFYESRKPPEYE</sequence>
<feature type="repeat" description="WD" evidence="5">
    <location>
        <begin position="257"/>
        <end position="291"/>
    </location>
</feature>
<evidence type="ECO:0000259" key="6">
    <source>
        <dbReference type="PROSITE" id="PS50897"/>
    </source>
</evidence>
<dbReference type="Proteomes" id="UP000241769">
    <property type="component" value="Unassembled WGS sequence"/>
</dbReference>
<dbReference type="AlphaFoldDB" id="A0A2P6NSY1"/>
<dbReference type="InterPro" id="IPR054080">
    <property type="entry name" value="TPR1-like_2nd"/>
</dbReference>
<proteinExistence type="predicted"/>
<evidence type="ECO:0000256" key="2">
    <source>
        <dbReference type="ARBA" id="ARBA00022574"/>
    </source>
</evidence>
<keyword evidence="2 5" id="KW-0853">WD repeat</keyword>
<dbReference type="InterPro" id="IPR006595">
    <property type="entry name" value="CTLH_C"/>
</dbReference>
<dbReference type="PROSITE" id="PS00678">
    <property type="entry name" value="WD_REPEATS_1"/>
    <property type="match status" value="1"/>
</dbReference>
<comment type="caution">
    <text evidence="7">The sequence shown here is derived from an EMBL/GenBank/DDBJ whole genome shotgun (WGS) entry which is preliminary data.</text>
</comment>
<dbReference type="InterPro" id="IPR019775">
    <property type="entry name" value="WD40_repeat_CS"/>
</dbReference>
<dbReference type="InterPro" id="IPR036322">
    <property type="entry name" value="WD40_repeat_dom_sf"/>
</dbReference>
<dbReference type="GO" id="GO:0016607">
    <property type="term" value="C:nuclear speck"/>
    <property type="evidence" value="ECO:0007669"/>
    <property type="project" value="UniProtKB-SubCell"/>
</dbReference>
<dbReference type="InterPro" id="IPR020472">
    <property type="entry name" value="WD40_PAC1"/>
</dbReference>
<dbReference type="SUPFAM" id="SSF50978">
    <property type="entry name" value="WD40 repeat-like"/>
    <property type="match status" value="1"/>
</dbReference>
<keyword evidence="8" id="KW-1185">Reference proteome</keyword>
<feature type="repeat" description="WD" evidence="5">
    <location>
        <begin position="441"/>
        <end position="470"/>
    </location>
</feature>
<dbReference type="InParanoid" id="A0A2P6NSY1"/>
<organism evidence="7 8">
    <name type="scientific">Planoprotostelium fungivorum</name>
    <dbReference type="NCBI Taxonomy" id="1890364"/>
    <lineage>
        <taxon>Eukaryota</taxon>
        <taxon>Amoebozoa</taxon>
        <taxon>Evosea</taxon>
        <taxon>Variosea</taxon>
        <taxon>Cavosteliida</taxon>
        <taxon>Cavosteliaceae</taxon>
        <taxon>Planoprotostelium</taxon>
    </lineage>
</organism>
<accession>A0A2P6NSY1</accession>
<dbReference type="PROSITE" id="PS50082">
    <property type="entry name" value="WD_REPEATS_2"/>
    <property type="match status" value="7"/>
</dbReference>
<dbReference type="PROSITE" id="PS50294">
    <property type="entry name" value="WD_REPEATS_REGION"/>
    <property type="match status" value="6"/>
</dbReference>
<feature type="repeat" description="WD" evidence="5">
    <location>
        <begin position="471"/>
        <end position="502"/>
    </location>
</feature>
<feature type="domain" description="CTLH" evidence="6">
    <location>
        <begin position="35"/>
        <end position="89"/>
    </location>
</feature>
<evidence type="ECO:0000256" key="1">
    <source>
        <dbReference type="ARBA" id="ARBA00004324"/>
    </source>
</evidence>
<dbReference type="GO" id="GO:0000398">
    <property type="term" value="P:mRNA splicing, via spliceosome"/>
    <property type="evidence" value="ECO:0007669"/>
    <property type="project" value="InterPro"/>
</dbReference>
<dbReference type="STRING" id="1890364.A0A2P6NSY1"/>
<dbReference type="PRINTS" id="PR00320">
    <property type="entry name" value="GPROTEINBRPT"/>
</dbReference>
<comment type="subcellular location">
    <subcellularLocation>
        <location evidence="1">Nucleus speckle</location>
    </subcellularLocation>
</comment>
<evidence type="ECO:0000313" key="8">
    <source>
        <dbReference type="Proteomes" id="UP000241769"/>
    </source>
</evidence>
<feature type="repeat" description="WD" evidence="5">
    <location>
        <begin position="342"/>
        <end position="383"/>
    </location>
</feature>
<dbReference type="SMART" id="SM00320">
    <property type="entry name" value="WD40"/>
    <property type="match status" value="7"/>
</dbReference>
<protein>
    <recommendedName>
        <fullName evidence="4">WD40 repeat-containing protein SMU1</fullName>
    </recommendedName>
</protein>
<feature type="repeat" description="WD" evidence="5">
    <location>
        <begin position="384"/>
        <end position="425"/>
    </location>
</feature>
<dbReference type="Gene3D" id="2.130.10.10">
    <property type="entry name" value="YVTN repeat-like/Quinoprotein amine dehydrogenase"/>
    <property type="match status" value="3"/>
</dbReference>
<dbReference type="Pfam" id="PF00400">
    <property type="entry name" value="WD40"/>
    <property type="match status" value="7"/>
</dbReference>
<reference evidence="7 8" key="1">
    <citation type="journal article" date="2018" name="Genome Biol. Evol.">
        <title>Multiple Roots of Fruiting Body Formation in Amoebozoa.</title>
        <authorList>
            <person name="Hillmann F."/>
            <person name="Forbes G."/>
            <person name="Novohradska S."/>
            <person name="Ferling I."/>
            <person name="Riege K."/>
            <person name="Groth M."/>
            <person name="Westermann M."/>
            <person name="Marz M."/>
            <person name="Spaller T."/>
            <person name="Winckler T."/>
            <person name="Schaap P."/>
            <person name="Glockner G."/>
        </authorList>
    </citation>
    <scope>NUCLEOTIDE SEQUENCE [LARGE SCALE GENOMIC DNA]</scope>
    <source>
        <strain evidence="7 8">Jena</strain>
    </source>
</reference>
<name>A0A2P6NSY1_9EUKA</name>
<gene>
    <name evidence="7" type="ORF">PROFUN_04803</name>
</gene>
<dbReference type="OrthoDB" id="674604at2759"/>
<feature type="repeat" description="WD" evidence="5">
    <location>
        <begin position="300"/>
        <end position="341"/>
    </location>
</feature>
<evidence type="ECO:0000256" key="5">
    <source>
        <dbReference type="PROSITE-ProRule" id="PRU00221"/>
    </source>
</evidence>
<dbReference type="PANTHER" id="PTHR22848">
    <property type="entry name" value="WD40 REPEAT PROTEIN"/>
    <property type="match status" value="1"/>
</dbReference>
<dbReference type="EMBL" id="MDYQ01000023">
    <property type="protein sequence ID" value="PRP87067.1"/>
    <property type="molecule type" value="Genomic_DNA"/>
</dbReference>
<evidence type="ECO:0000313" key="7">
    <source>
        <dbReference type="EMBL" id="PRP87067.1"/>
    </source>
</evidence>
<feature type="repeat" description="WD" evidence="5">
    <location>
        <begin position="214"/>
        <end position="256"/>
    </location>
</feature>
<dbReference type="Pfam" id="PF21889">
    <property type="entry name" value="TPR1-like_2nd"/>
    <property type="match status" value="1"/>
</dbReference>
<evidence type="ECO:0000256" key="3">
    <source>
        <dbReference type="ARBA" id="ARBA00022737"/>
    </source>
</evidence>
<dbReference type="InterPro" id="IPR015943">
    <property type="entry name" value="WD40/YVTN_repeat-like_dom_sf"/>
</dbReference>
<dbReference type="PROSITE" id="PS50897">
    <property type="entry name" value="CTLH"/>
    <property type="match status" value="1"/>
</dbReference>
<evidence type="ECO:0000256" key="4">
    <source>
        <dbReference type="ARBA" id="ARBA00026184"/>
    </source>
</evidence>
<dbReference type="InterPro" id="IPR045184">
    <property type="entry name" value="SMU1"/>
</dbReference>
<dbReference type="InterPro" id="IPR001680">
    <property type="entry name" value="WD40_rpt"/>
</dbReference>
<keyword evidence="3" id="KW-0677">Repeat</keyword>
<dbReference type="CDD" id="cd00200">
    <property type="entry name" value="WD40"/>
    <property type="match status" value="1"/>
</dbReference>